<evidence type="ECO:0000259" key="3">
    <source>
        <dbReference type="Pfam" id="PF22725"/>
    </source>
</evidence>
<feature type="domain" description="GFO/IDH/MocA-like oxidoreductase" evidence="3">
    <location>
        <begin position="150"/>
        <end position="276"/>
    </location>
</feature>
<dbReference type="STRING" id="1513896.SAMN05660841_00029"/>
<dbReference type="GO" id="GO:0016491">
    <property type="term" value="F:oxidoreductase activity"/>
    <property type="evidence" value="ECO:0007669"/>
    <property type="project" value="UniProtKB-KW"/>
</dbReference>
<keyword evidence="5" id="KW-1185">Reference proteome</keyword>
<dbReference type="EMBL" id="FUZF01000001">
    <property type="protein sequence ID" value="SKB36383.1"/>
    <property type="molecule type" value="Genomic_DNA"/>
</dbReference>
<gene>
    <name evidence="4" type="ORF">SAMN05660841_00029</name>
</gene>
<dbReference type="PANTHER" id="PTHR43818:SF11">
    <property type="entry name" value="BCDNA.GH03377"/>
    <property type="match status" value="1"/>
</dbReference>
<dbReference type="Pfam" id="PF01408">
    <property type="entry name" value="GFO_IDH_MocA"/>
    <property type="match status" value="1"/>
</dbReference>
<dbReference type="InterPro" id="IPR000683">
    <property type="entry name" value="Gfo/Idh/MocA-like_OxRdtase_N"/>
</dbReference>
<protein>
    <submittedName>
        <fullName evidence="4">Predicted dehydrogenase</fullName>
    </submittedName>
</protein>
<dbReference type="Gene3D" id="3.30.360.10">
    <property type="entry name" value="Dihydrodipicolinate Reductase, domain 2"/>
    <property type="match status" value="1"/>
</dbReference>
<reference evidence="5" key="1">
    <citation type="submission" date="2017-02" db="EMBL/GenBank/DDBJ databases">
        <authorList>
            <person name="Varghese N."/>
            <person name="Submissions S."/>
        </authorList>
    </citation>
    <scope>NUCLEOTIDE SEQUENCE [LARGE SCALE GENOMIC DNA]</scope>
    <source>
        <strain evidence="5">DSM 24091</strain>
    </source>
</reference>
<dbReference type="PANTHER" id="PTHR43818">
    <property type="entry name" value="BCDNA.GH03377"/>
    <property type="match status" value="1"/>
</dbReference>
<keyword evidence="1" id="KW-0560">Oxidoreductase</keyword>
<dbReference type="Proteomes" id="UP000190150">
    <property type="component" value="Unassembled WGS sequence"/>
</dbReference>
<dbReference type="GO" id="GO:0000166">
    <property type="term" value="F:nucleotide binding"/>
    <property type="evidence" value="ECO:0007669"/>
    <property type="project" value="InterPro"/>
</dbReference>
<dbReference type="SUPFAM" id="SSF55347">
    <property type="entry name" value="Glyceraldehyde-3-phosphate dehydrogenase-like, C-terminal domain"/>
    <property type="match status" value="1"/>
</dbReference>
<dbReference type="InterPro" id="IPR055170">
    <property type="entry name" value="GFO_IDH_MocA-like_dom"/>
</dbReference>
<proteinExistence type="predicted"/>
<evidence type="ECO:0000313" key="4">
    <source>
        <dbReference type="EMBL" id="SKB36383.1"/>
    </source>
</evidence>
<feature type="domain" description="Gfo/Idh/MocA-like oxidoreductase N-terminal" evidence="2">
    <location>
        <begin position="22"/>
        <end position="142"/>
    </location>
</feature>
<dbReference type="InterPro" id="IPR050463">
    <property type="entry name" value="Gfo/Idh/MocA_oxidrdct_glycsds"/>
</dbReference>
<dbReference type="AlphaFoldDB" id="A0A1T5AP38"/>
<dbReference type="Gene3D" id="3.40.50.720">
    <property type="entry name" value="NAD(P)-binding Rossmann-like Domain"/>
    <property type="match status" value="1"/>
</dbReference>
<sequence>MCLSPRIFLKLLPQIKFKMEEIRWGIIGCGDVTEVKSGPAFNKVPNSRLIAVMRRDAEKAKDYAQRHNVPKWYDDANLLIEDPEINSIYIATPPLNHEDYTIRALAAGKFVYVEKPMTLNTESAKRMTHAVEKYKGKLTVAHYRRAQPLFLKVSELLKEKVIGDPLFIRLDMLQAKKAKLIANAAENWRINPSISGGGLFHDLAPHQLDLMVFYFGDAKKFSGISVNQNKRTTIDDMVTGQILFENDIVFNGNWSFNVTEANELDLCQIYGTDGKISFSVFGNEITLESKGTEVKYRFERLQHVQQPMIEKVVQYFLGHAENPCTAEEAIKSMQLMDAFTSK</sequence>
<dbReference type="SUPFAM" id="SSF51735">
    <property type="entry name" value="NAD(P)-binding Rossmann-fold domains"/>
    <property type="match status" value="1"/>
</dbReference>
<name>A0A1T5AP38_9SPHI</name>
<dbReference type="Pfam" id="PF22725">
    <property type="entry name" value="GFO_IDH_MocA_C3"/>
    <property type="match status" value="1"/>
</dbReference>
<organism evidence="4 5">
    <name type="scientific">Sphingobacterium nematocida</name>
    <dbReference type="NCBI Taxonomy" id="1513896"/>
    <lineage>
        <taxon>Bacteria</taxon>
        <taxon>Pseudomonadati</taxon>
        <taxon>Bacteroidota</taxon>
        <taxon>Sphingobacteriia</taxon>
        <taxon>Sphingobacteriales</taxon>
        <taxon>Sphingobacteriaceae</taxon>
        <taxon>Sphingobacterium</taxon>
    </lineage>
</organism>
<evidence type="ECO:0000256" key="1">
    <source>
        <dbReference type="ARBA" id="ARBA00023002"/>
    </source>
</evidence>
<dbReference type="InterPro" id="IPR036291">
    <property type="entry name" value="NAD(P)-bd_dom_sf"/>
</dbReference>
<evidence type="ECO:0000259" key="2">
    <source>
        <dbReference type="Pfam" id="PF01408"/>
    </source>
</evidence>
<evidence type="ECO:0000313" key="5">
    <source>
        <dbReference type="Proteomes" id="UP000190150"/>
    </source>
</evidence>
<accession>A0A1T5AP38</accession>